<dbReference type="EMBL" id="JAMYWD010000012">
    <property type="protein sequence ID" value="KAJ4953924.1"/>
    <property type="molecule type" value="Genomic_DNA"/>
</dbReference>
<comment type="caution">
    <text evidence="2">The sequence shown here is derived from an EMBL/GenBank/DDBJ whole genome shotgun (WGS) entry which is preliminary data.</text>
</comment>
<sequence length="207" mass="23162">MPYTPSLCNTVSHFKVQTEVTAATPTNSLRLNHYRRVTQGTFSFSYWVTLPSPDSRLFGILCVCYLLAATVGKQASVRILLDVLSLPGAILLLLCSYKVYKYKETGDSISSAALYTPLNGQSNGSGKSDFDSNVTPFADAGFMSKMSFWWLNPLMRKGREKTLEEEDKPRLSELDTAETCYTLFMEQLNKQKQSNLSAPCHHQFCGQ</sequence>
<feature type="domain" description="ABCC10-like N-terminal" evidence="1">
    <location>
        <begin position="57"/>
        <end position="102"/>
    </location>
</feature>
<evidence type="ECO:0000259" key="1">
    <source>
        <dbReference type="Pfam" id="PF24358"/>
    </source>
</evidence>
<dbReference type="OrthoDB" id="6500128at2759"/>
<dbReference type="Pfam" id="PF24358">
    <property type="entry name" value="ABCC10_N"/>
    <property type="match status" value="1"/>
</dbReference>
<keyword evidence="3" id="KW-1185">Reference proteome</keyword>
<name>A0A9Q0GUQ9_9MAGN</name>
<accession>A0A9Q0GUQ9</accession>
<organism evidence="2 3">
    <name type="scientific">Protea cynaroides</name>
    <dbReference type="NCBI Taxonomy" id="273540"/>
    <lineage>
        <taxon>Eukaryota</taxon>
        <taxon>Viridiplantae</taxon>
        <taxon>Streptophyta</taxon>
        <taxon>Embryophyta</taxon>
        <taxon>Tracheophyta</taxon>
        <taxon>Spermatophyta</taxon>
        <taxon>Magnoliopsida</taxon>
        <taxon>Proteales</taxon>
        <taxon>Proteaceae</taxon>
        <taxon>Protea</taxon>
    </lineage>
</organism>
<dbReference type="AlphaFoldDB" id="A0A9Q0GUQ9"/>
<reference evidence="2" key="1">
    <citation type="journal article" date="2023" name="Plant J.">
        <title>The genome of the king protea, Protea cynaroides.</title>
        <authorList>
            <person name="Chang J."/>
            <person name="Duong T.A."/>
            <person name="Schoeman C."/>
            <person name="Ma X."/>
            <person name="Roodt D."/>
            <person name="Barker N."/>
            <person name="Li Z."/>
            <person name="Van de Peer Y."/>
            <person name="Mizrachi E."/>
        </authorList>
    </citation>
    <scope>NUCLEOTIDE SEQUENCE</scope>
    <source>
        <tissue evidence="2">Young leaves</tissue>
    </source>
</reference>
<proteinExistence type="predicted"/>
<protein>
    <recommendedName>
        <fullName evidence="1">ABCC10-like N-terminal domain-containing protein</fullName>
    </recommendedName>
</protein>
<evidence type="ECO:0000313" key="3">
    <source>
        <dbReference type="Proteomes" id="UP001141806"/>
    </source>
</evidence>
<gene>
    <name evidence="2" type="ORF">NE237_030756</name>
</gene>
<dbReference type="Proteomes" id="UP001141806">
    <property type="component" value="Unassembled WGS sequence"/>
</dbReference>
<evidence type="ECO:0000313" key="2">
    <source>
        <dbReference type="EMBL" id="KAJ4953924.1"/>
    </source>
</evidence>
<dbReference type="InterPro" id="IPR056228">
    <property type="entry name" value="ABCC10-like_N"/>
</dbReference>